<dbReference type="OrthoDB" id="9801249at2"/>
<dbReference type="InterPro" id="IPR005966">
    <property type="entry name" value="D-Cys_desShydrase"/>
</dbReference>
<dbReference type="PANTHER" id="PTHR43780">
    <property type="entry name" value="1-AMINOCYCLOPROPANE-1-CARBOXYLATE DEAMINASE-RELATED"/>
    <property type="match status" value="1"/>
</dbReference>
<comment type="cofactor">
    <cofactor evidence="1">
        <name>pyridoxal 5'-phosphate</name>
        <dbReference type="ChEBI" id="CHEBI:597326"/>
    </cofactor>
</comment>
<evidence type="ECO:0000256" key="1">
    <source>
        <dbReference type="ARBA" id="ARBA00001933"/>
    </source>
</evidence>
<dbReference type="InterPro" id="IPR001926">
    <property type="entry name" value="TrpB-like_PALP"/>
</dbReference>
<dbReference type="HOGENOM" id="CLU_048897_1_0_7"/>
<dbReference type="InterPro" id="IPR027278">
    <property type="entry name" value="ACCD_DCysDesulf"/>
</dbReference>
<protein>
    <submittedName>
        <fullName evidence="7">DcyD2</fullName>
        <ecNumber evidence="7">4.4.1.15</ecNumber>
    </submittedName>
</protein>
<dbReference type="Proteomes" id="UP000000442">
    <property type="component" value="Chromosome"/>
</dbReference>
<dbReference type="Gene3D" id="3.40.50.1100">
    <property type="match status" value="2"/>
</dbReference>
<name>C0QA86_DESAH</name>
<feature type="modified residue" description="N6-(pyridoxal phosphate)lysine" evidence="5">
    <location>
        <position position="49"/>
    </location>
</feature>
<evidence type="ECO:0000259" key="6">
    <source>
        <dbReference type="Pfam" id="PF00291"/>
    </source>
</evidence>
<keyword evidence="7" id="KW-0456">Lyase</keyword>
<dbReference type="PIRSF" id="PIRSF006278">
    <property type="entry name" value="ACCD_DCysDesulf"/>
    <property type="match status" value="1"/>
</dbReference>
<accession>C0QA86</accession>
<sequence length="339" mass="36861">MNLAQFPRRRYTEGQTPLEYLPNFTKALGGPEVYVKRDDLLGLTAGGNKTRKLEFLVADALNQGCDTLITCGAIQSNHCRLTLAAAVKEGMKCRLVLEERVPGTYDKHASGNNFLYHLLGVEDYKVVPAKTDMMAAMKEVAEDVAKAGRKAYIIPGGGSNPIGATGYVSCAQEIQSQLFEKGLNIDKVVVSSGSTGTHAGLITGFAGCNMNIPIYGINVSRDTEIQEKMVFDLVEKTADHVGIKGDIDSNLVKCFDAYWRPHYSLPNRRMVEAVSMLAQTEGILTDPIYTGKALAGLIDLSRKGTFKKGEKVMFVHTGGSPALYAYIPVILGDEKVEDE</sequence>
<keyword evidence="8" id="KW-1185">Reference proteome</keyword>
<organism evidence="7 8">
    <name type="scientific">Desulforapulum autotrophicum (strain ATCC 43914 / DSM 3382 / VKM B-1955 / HRM2)</name>
    <name type="common">Desulfobacterium autotrophicum</name>
    <dbReference type="NCBI Taxonomy" id="177437"/>
    <lineage>
        <taxon>Bacteria</taxon>
        <taxon>Pseudomonadati</taxon>
        <taxon>Thermodesulfobacteriota</taxon>
        <taxon>Desulfobacteria</taxon>
        <taxon>Desulfobacterales</taxon>
        <taxon>Desulfobacteraceae</taxon>
        <taxon>Desulforapulum</taxon>
    </lineage>
</organism>
<keyword evidence="3 5" id="KW-0663">Pyridoxal phosphate</keyword>
<evidence type="ECO:0000313" key="8">
    <source>
        <dbReference type="Proteomes" id="UP000000442"/>
    </source>
</evidence>
<dbReference type="SUPFAM" id="SSF53686">
    <property type="entry name" value="Tryptophan synthase beta subunit-like PLP-dependent enzymes"/>
    <property type="match status" value="1"/>
</dbReference>
<reference evidence="7 8" key="1">
    <citation type="journal article" date="2009" name="Environ. Microbiol.">
        <title>Genome sequence of Desulfobacterium autotrophicum HRM2, a marine sulfate reducer oxidizing organic carbon completely to carbon dioxide.</title>
        <authorList>
            <person name="Strittmatter A.W."/>
            <person name="Liesegang H."/>
            <person name="Rabus R."/>
            <person name="Decker I."/>
            <person name="Amann J."/>
            <person name="Andres S."/>
            <person name="Henne A."/>
            <person name="Fricke W.F."/>
            <person name="Martinez-Arias R."/>
            <person name="Bartels D."/>
            <person name="Goesmann A."/>
            <person name="Krause L."/>
            <person name="Puehler A."/>
            <person name="Klenk H.P."/>
            <person name="Richter M."/>
            <person name="Schuler M."/>
            <person name="Gloeckner F.O."/>
            <person name="Meyerdierks A."/>
            <person name="Gottschalk G."/>
            <person name="Amann R."/>
        </authorList>
    </citation>
    <scope>NUCLEOTIDE SEQUENCE [LARGE SCALE GENOMIC DNA]</scope>
    <source>
        <strain evidence="8">ATCC 43914 / DSM 3382 / HRM2</strain>
    </source>
</reference>
<proteinExistence type="inferred from homology"/>
<dbReference type="AlphaFoldDB" id="C0QA86"/>
<comment type="similarity">
    <text evidence="2">Belongs to the ACC deaminase/D-cysteine desulfhydrase family.</text>
</comment>
<evidence type="ECO:0000256" key="2">
    <source>
        <dbReference type="ARBA" id="ARBA00008639"/>
    </source>
</evidence>
<evidence type="ECO:0000256" key="3">
    <source>
        <dbReference type="ARBA" id="ARBA00022898"/>
    </source>
</evidence>
<dbReference type="PANTHER" id="PTHR43780:SF2">
    <property type="entry name" value="1-AMINOCYCLOPROPANE-1-CARBOXYLATE DEAMINASE-RELATED"/>
    <property type="match status" value="1"/>
</dbReference>
<dbReference type="NCBIfam" id="NF003031">
    <property type="entry name" value="PRK03910.1-4"/>
    <property type="match status" value="1"/>
</dbReference>
<dbReference type="EMBL" id="CP001087">
    <property type="protein sequence ID" value="ACN14671.1"/>
    <property type="molecule type" value="Genomic_DNA"/>
</dbReference>
<evidence type="ECO:0000256" key="4">
    <source>
        <dbReference type="PIRSR" id="PIRSR006278-1"/>
    </source>
</evidence>
<dbReference type="EC" id="4.4.1.15" evidence="7"/>
<dbReference type="GO" id="GO:0019148">
    <property type="term" value="F:D-cysteine desulfhydrase activity"/>
    <property type="evidence" value="ECO:0007669"/>
    <property type="project" value="UniProtKB-EC"/>
</dbReference>
<dbReference type="RefSeq" id="WP_015903458.1">
    <property type="nucleotide sequence ID" value="NC_012108.1"/>
</dbReference>
<dbReference type="NCBIfam" id="TIGR01275">
    <property type="entry name" value="ACC_deam_rel"/>
    <property type="match status" value="1"/>
</dbReference>
<dbReference type="eggNOG" id="COG2515">
    <property type="taxonomic scope" value="Bacteria"/>
</dbReference>
<evidence type="ECO:0000313" key="7">
    <source>
        <dbReference type="EMBL" id="ACN14671.1"/>
    </source>
</evidence>
<feature type="domain" description="Tryptophan synthase beta chain-like PALP" evidence="6">
    <location>
        <begin position="11"/>
        <end position="318"/>
    </location>
</feature>
<gene>
    <name evidence="7" type="primary">dcyD2</name>
    <name evidence="7" type="ordered locus">HRM2_15620</name>
</gene>
<dbReference type="KEGG" id="dat:HRM2_15620"/>
<dbReference type="STRING" id="177437.HRM2_15620"/>
<feature type="active site" description="Nucleophile" evidence="4">
    <location>
        <position position="76"/>
    </location>
</feature>
<dbReference type="Pfam" id="PF00291">
    <property type="entry name" value="PALP"/>
    <property type="match status" value="1"/>
</dbReference>
<evidence type="ECO:0000256" key="5">
    <source>
        <dbReference type="PIRSR" id="PIRSR006278-2"/>
    </source>
</evidence>
<dbReference type="InterPro" id="IPR036052">
    <property type="entry name" value="TrpB-like_PALP_sf"/>
</dbReference>